<keyword evidence="6 7" id="KW-0472">Membrane</keyword>
<evidence type="ECO:0000313" key="10">
    <source>
        <dbReference type="Proteomes" id="UP000000449"/>
    </source>
</evidence>
<dbReference type="GO" id="GO:0005886">
    <property type="term" value="C:plasma membrane"/>
    <property type="evidence" value="ECO:0007669"/>
    <property type="project" value="UniProtKB-SubCell"/>
</dbReference>
<dbReference type="InterPro" id="IPR050638">
    <property type="entry name" value="AA-Vitamin_Transporters"/>
</dbReference>
<dbReference type="STRING" id="218495.SUB1515"/>
<feature type="transmembrane region" description="Helical" evidence="7">
    <location>
        <begin position="76"/>
        <end position="94"/>
    </location>
</feature>
<dbReference type="PANTHER" id="PTHR32322:SF18">
    <property type="entry name" value="S-ADENOSYLMETHIONINE_S-ADENOSYLHOMOCYSTEINE TRANSPORTER"/>
    <property type="match status" value="1"/>
</dbReference>
<feature type="transmembrane region" description="Helical" evidence="7">
    <location>
        <begin position="220"/>
        <end position="238"/>
    </location>
</feature>
<keyword evidence="5 7" id="KW-1133">Transmembrane helix</keyword>
<keyword evidence="3" id="KW-1003">Cell membrane</keyword>
<proteinExistence type="inferred from homology"/>
<dbReference type="InterPro" id="IPR037185">
    <property type="entry name" value="EmrE-like"/>
</dbReference>
<organism evidence="9 10">
    <name type="scientific">Streptococcus uberis (strain ATCC BAA-854 / 0140J)</name>
    <dbReference type="NCBI Taxonomy" id="218495"/>
    <lineage>
        <taxon>Bacteria</taxon>
        <taxon>Bacillati</taxon>
        <taxon>Bacillota</taxon>
        <taxon>Bacilli</taxon>
        <taxon>Lactobacillales</taxon>
        <taxon>Streptococcaceae</taxon>
        <taxon>Streptococcus</taxon>
    </lineage>
</organism>
<sequence length="308" mass="32997">MVALKNKGSLMVLVAGTAWGLSGVSGQYLMTHGVNLNLLTSLRLIIAGSILGLFTLIKQREKIRTLLSDKKGVKQLIFFSLAGLLMNQFTYMNAIKYTNAGTATVLQYMSPVLILVAVSVVEKRLPSVAEALSIILAVLGTVIIATHGHLGSLAITPKGLFWGVLSAISAALYVLLPGPIVDKWGSMPVISLAMLFSGILFTLFTQPWQYDLPLTTGNGIALVGLVLVGTIIAYTLFVEGASIVGPVKGSLIAAVEPIASVFFSIILLSETFYSMDILGMLLIMVAVLLISLRDFVFLKKQEHLKEMG</sequence>
<evidence type="ECO:0000256" key="5">
    <source>
        <dbReference type="ARBA" id="ARBA00022989"/>
    </source>
</evidence>
<evidence type="ECO:0000256" key="6">
    <source>
        <dbReference type="ARBA" id="ARBA00023136"/>
    </source>
</evidence>
<evidence type="ECO:0000256" key="3">
    <source>
        <dbReference type="ARBA" id="ARBA00022475"/>
    </source>
</evidence>
<evidence type="ECO:0000256" key="7">
    <source>
        <dbReference type="SAM" id="Phobius"/>
    </source>
</evidence>
<dbReference type="AlphaFoldDB" id="B9DVG4"/>
<gene>
    <name evidence="9" type="ordered locus">SUB1515</name>
</gene>
<protein>
    <submittedName>
        <fullName evidence="9">Membrane protein</fullName>
    </submittedName>
</protein>
<evidence type="ECO:0000256" key="1">
    <source>
        <dbReference type="ARBA" id="ARBA00004651"/>
    </source>
</evidence>
<comment type="similarity">
    <text evidence="2">Belongs to the EamA transporter family.</text>
</comment>
<feature type="transmembrane region" description="Helical" evidence="7">
    <location>
        <begin position="100"/>
        <end position="121"/>
    </location>
</feature>
<keyword evidence="10" id="KW-1185">Reference proteome</keyword>
<keyword evidence="4 7" id="KW-0812">Transmembrane</keyword>
<dbReference type="eggNOG" id="COG0697">
    <property type="taxonomic scope" value="Bacteria"/>
</dbReference>
<feature type="transmembrane region" description="Helical" evidence="7">
    <location>
        <begin position="275"/>
        <end position="298"/>
    </location>
</feature>
<dbReference type="Pfam" id="PF00892">
    <property type="entry name" value="EamA"/>
    <property type="match status" value="2"/>
</dbReference>
<evidence type="ECO:0000259" key="8">
    <source>
        <dbReference type="Pfam" id="PF00892"/>
    </source>
</evidence>
<name>B9DVG4_STRU0</name>
<reference evidence="10" key="1">
    <citation type="journal article" date="2009" name="BMC Genomics">
        <title>Evidence for niche adaptation in the genome of the bovine pathogen Streptococcus uberis.</title>
        <authorList>
            <person name="Ward P.N."/>
            <person name="Holden M.T.G."/>
            <person name="Leigh J.A."/>
            <person name="Lennard N."/>
            <person name="Bignell A."/>
            <person name="Barron A."/>
            <person name="Clark L."/>
            <person name="Quail M.A."/>
            <person name="Woodward J."/>
            <person name="Barrell B.G."/>
            <person name="Egan S.A."/>
            <person name="Field T.R."/>
            <person name="Maskell D."/>
            <person name="Kehoe M."/>
            <person name="Dowson C.G."/>
            <person name="Chanter N."/>
            <person name="Whatmore A.M."/>
            <person name="Bentley S.D."/>
            <person name="Parkhill J."/>
        </authorList>
    </citation>
    <scope>NUCLEOTIDE SEQUENCE [LARGE SCALE GENOMIC DNA]</scope>
    <source>
        <strain evidence="10">ATCC BAA-854 / 0140J</strain>
    </source>
</reference>
<feature type="domain" description="EamA" evidence="8">
    <location>
        <begin position="7"/>
        <end position="145"/>
    </location>
</feature>
<feature type="transmembrane region" description="Helical" evidence="7">
    <location>
        <begin position="36"/>
        <end position="56"/>
    </location>
</feature>
<dbReference type="HOGENOM" id="CLU_033863_19_0_9"/>
<comment type="subcellular location">
    <subcellularLocation>
        <location evidence="1">Cell membrane</location>
        <topology evidence="1">Multi-pass membrane protein</topology>
    </subcellularLocation>
</comment>
<evidence type="ECO:0000313" key="9">
    <source>
        <dbReference type="EMBL" id="CAR43249.1"/>
    </source>
</evidence>
<feature type="domain" description="EamA" evidence="8">
    <location>
        <begin position="158"/>
        <end position="291"/>
    </location>
</feature>
<evidence type="ECO:0000256" key="4">
    <source>
        <dbReference type="ARBA" id="ARBA00022692"/>
    </source>
</evidence>
<dbReference type="KEGG" id="sub:SUB1515"/>
<dbReference type="EMBL" id="AM946015">
    <property type="protein sequence ID" value="CAR43249.1"/>
    <property type="molecule type" value="Genomic_DNA"/>
</dbReference>
<feature type="transmembrane region" description="Helical" evidence="7">
    <location>
        <begin position="250"/>
        <end position="269"/>
    </location>
</feature>
<feature type="transmembrane region" description="Helical" evidence="7">
    <location>
        <begin position="159"/>
        <end position="176"/>
    </location>
</feature>
<dbReference type="SUPFAM" id="SSF103481">
    <property type="entry name" value="Multidrug resistance efflux transporter EmrE"/>
    <property type="match status" value="2"/>
</dbReference>
<feature type="transmembrane region" description="Helical" evidence="7">
    <location>
        <begin position="188"/>
        <end position="208"/>
    </location>
</feature>
<evidence type="ECO:0000256" key="2">
    <source>
        <dbReference type="ARBA" id="ARBA00007362"/>
    </source>
</evidence>
<dbReference type="InterPro" id="IPR000620">
    <property type="entry name" value="EamA_dom"/>
</dbReference>
<accession>B9DVG4</accession>
<dbReference type="Proteomes" id="UP000000449">
    <property type="component" value="Chromosome"/>
</dbReference>
<dbReference type="PANTHER" id="PTHR32322">
    <property type="entry name" value="INNER MEMBRANE TRANSPORTER"/>
    <property type="match status" value="1"/>
</dbReference>
<feature type="transmembrane region" description="Helical" evidence="7">
    <location>
        <begin position="128"/>
        <end position="147"/>
    </location>
</feature>